<accession>A0ABV4Y2M7</accession>
<keyword evidence="2" id="KW-1185">Reference proteome</keyword>
<organism evidence="1 2">
    <name type="scientific">Floridaenema flaviceps BLCC-F50</name>
    <dbReference type="NCBI Taxonomy" id="3153642"/>
    <lineage>
        <taxon>Bacteria</taxon>
        <taxon>Bacillati</taxon>
        <taxon>Cyanobacteriota</taxon>
        <taxon>Cyanophyceae</taxon>
        <taxon>Oscillatoriophycideae</taxon>
        <taxon>Aerosakkonematales</taxon>
        <taxon>Aerosakkonemataceae</taxon>
        <taxon>Floridanema</taxon>
        <taxon>Floridanema flaviceps</taxon>
    </lineage>
</organism>
<comment type="caution">
    <text evidence="1">The sequence shown here is derived from an EMBL/GenBank/DDBJ whole genome shotgun (WGS) entry which is preliminary data.</text>
</comment>
<evidence type="ECO:0000313" key="2">
    <source>
        <dbReference type="Proteomes" id="UP001576784"/>
    </source>
</evidence>
<dbReference type="EMBL" id="JBHFNR010000282">
    <property type="protein sequence ID" value="MFB2898254.1"/>
    <property type="molecule type" value="Genomic_DNA"/>
</dbReference>
<dbReference type="RefSeq" id="WP_413267854.1">
    <property type="nucleotide sequence ID" value="NZ_JBHFNR010000282.1"/>
</dbReference>
<dbReference type="Proteomes" id="UP001576784">
    <property type="component" value="Unassembled WGS sequence"/>
</dbReference>
<sequence>MTSIIGDTFKVNTVTNSQPKINIRVSNILFSLLGDNLCQEVLLMKIERPNANSPTPEELQDLARLKTAIEQVIANGKVSKAECERIKGIMWADGKITPEELELCRTMIYNKISNGELEWEY</sequence>
<gene>
    <name evidence="1" type="ORF">ACE1CI_35500</name>
</gene>
<proteinExistence type="predicted"/>
<protein>
    <submittedName>
        <fullName evidence="1">Uncharacterized protein</fullName>
    </submittedName>
</protein>
<name>A0ABV4Y2M7_9CYAN</name>
<evidence type="ECO:0000313" key="1">
    <source>
        <dbReference type="EMBL" id="MFB2898254.1"/>
    </source>
</evidence>
<reference evidence="1 2" key="1">
    <citation type="submission" date="2024-09" db="EMBL/GenBank/DDBJ databases">
        <title>Floridaenema gen nov. (Aerosakkonemataceae, Aerosakkonematales ord. nov., Cyanobacteria) from benthic tropical and subtropical fresh waters, with the description of four new species.</title>
        <authorList>
            <person name="Moretto J.A."/>
            <person name="Berthold D.E."/>
            <person name="Lefler F.W."/>
            <person name="Huang I.-S."/>
            <person name="Laughinghouse H. IV."/>
        </authorList>
    </citation>
    <scope>NUCLEOTIDE SEQUENCE [LARGE SCALE GENOMIC DNA]</scope>
    <source>
        <strain evidence="1 2">BLCC-F50</strain>
    </source>
</reference>